<keyword evidence="3" id="KW-1185">Reference proteome</keyword>
<protein>
    <submittedName>
        <fullName evidence="2">Anti-sigma K factor RskA</fullName>
    </submittedName>
</protein>
<dbReference type="EMBL" id="AP024702">
    <property type="protein sequence ID" value="BCX47825.1"/>
    <property type="molecule type" value="Genomic_DNA"/>
</dbReference>
<evidence type="ECO:0000313" key="2">
    <source>
        <dbReference type="EMBL" id="BCX47825.1"/>
    </source>
</evidence>
<evidence type="ECO:0000313" key="3">
    <source>
        <dbReference type="Proteomes" id="UP001374893"/>
    </source>
</evidence>
<name>A0ABM7R9C9_9BACT</name>
<organism evidence="2 3">
    <name type="scientific">Haloferula helveola</name>
    <dbReference type="NCBI Taxonomy" id="490095"/>
    <lineage>
        <taxon>Bacteria</taxon>
        <taxon>Pseudomonadati</taxon>
        <taxon>Verrucomicrobiota</taxon>
        <taxon>Verrucomicrobiia</taxon>
        <taxon>Verrucomicrobiales</taxon>
        <taxon>Verrucomicrobiaceae</taxon>
        <taxon>Haloferula</taxon>
    </lineage>
</organism>
<accession>A0ABM7R9C9</accession>
<dbReference type="Pfam" id="PF10099">
    <property type="entry name" value="RskA_C"/>
    <property type="match status" value="1"/>
</dbReference>
<dbReference type="Proteomes" id="UP001374893">
    <property type="component" value="Chromosome"/>
</dbReference>
<dbReference type="RefSeq" id="WP_338690240.1">
    <property type="nucleotide sequence ID" value="NZ_AP024702.1"/>
</dbReference>
<gene>
    <name evidence="2" type="ORF">HAHE_17330</name>
</gene>
<dbReference type="InterPro" id="IPR018764">
    <property type="entry name" value="RskA_C"/>
</dbReference>
<feature type="domain" description="Anti-sigma K factor RskA C-terminal" evidence="1">
    <location>
        <begin position="105"/>
        <end position="240"/>
    </location>
</feature>
<evidence type="ECO:0000259" key="1">
    <source>
        <dbReference type="Pfam" id="PF10099"/>
    </source>
</evidence>
<reference evidence="2 3" key="1">
    <citation type="submission" date="2021-06" db="EMBL/GenBank/DDBJ databases">
        <title>Complete genome of Haloferula helveola possessing various polysaccharide degrading enzymes.</title>
        <authorList>
            <person name="Takami H."/>
            <person name="Huang C."/>
            <person name="Hamasaki K."/>
        </authorList>
    </citation>
    <scope>NUCLEOTIDE SEQUENCE [LARGE SCALE GENOMIC DNA]</scope>
    <source>
        <strain evidence="2 3">CN-1</strain>
    </source>
</reference>
<proteinExistence type="predicted"/>
<sequence length="254" mass="27153">MNPDSQEDRFAELSAGLALGDLDAAETRELEELCEKLGRTPDGSLMMTAAALDVALGESEEMPPELADRLWDLAGEKEAPGGATIVEPAVSPWHRIVRHPASGWAIAAVLVLLLALQGMRGGNGSAQRLTADRLVAESSDLLRLGFSGLGEFEAAGGEVLWSDDRQQGFMRLTGIPVNDPTVAQYQLWIVDPQRDADSPVDGGVFDIDARSHEVLIPIDAKLPINEPKAFVITLEQPGGVVKSKQETVVALAKL</sequence>